<evidence type="ECO:0000256" key="5">
    <source>
        <dbReference type="ARBA" id="ARBA00023002"/>
    </source>
</evidence>
<keyword evidence="5 7" id="KW-0560">Oxidoreductase</keyword>
<gene>
    <name evidence="8" type="ORF">BJX66DRAFT_342564</name>
</gene>
<dbReference type="InterPro" id="IPR050121">
    <property type="entry name" value="Cytochrome_P450_monoxygenase"/>
</dbReference>
<reference evidence="8 9" key="1">
    <citation type="submission" date="2024-07" db="EMBL/GenBank/DDBJ databases">
        <title>Section-level genome sequencing and comparative genomics of Aspergillus sections Usti and Cavernicolus.</title>
        <authorList>
            <consortium name="Lawrence Berkeley National Laboratory"/>
            <person name="Nybo J.L."/>
            <person name="Vesth T.C."/>
            <person name="Theobald S."/>
            <person name="Frisvad J.C."/>
            <person name="Larsen T.O."/>
            <person name="Kjaerboelling I."/>
            <person name="Rothschild-Mancinelli K."/>
            <person name="Lyhne E.K."/>
            <person name="Kogle M.E."/>
            <person name="Barry K."/>
            <person name="Clum A."/>
            <person name="Na H."/>
            <person name="Ledsgaard L."/>
            <person name="Lin J."/>
            <person name="Lipzen A."/>
            <person name="Kuo A."/>
            <person name="Riley R."/>
            <person name="Mondo S."/>
            <person name="Labutti K."/>
            <person name="Haridas S."/>
            <person name="Pangalinan J."/>
            <person name="Salamov A.A."/>
            <person name="Simmons B.A."/>
            <person name="Magnuson J.K."/>
            <person name="Chen J."/>
            <person name="Drula E."/>
            <person name="Henrissat B."/>
            <person name="Wiebenga A."/>
            <person name="Lubbers R.J."/>
            <person name="Gomes A.C."/>
            <person name="Makela M.R."/>
            <person name="Stajich J."/>
            <person name="Grigoriev I.V."/>
            <person name="Mortensen U.H."/>
            <person name="De Vries R.P."/>
            <person name="Baker S.E."/>
            <person name="Andersen M.R."/>
        </authorList>
    </citation>
    <scope>NUCLEOTIDE SEQUENCE [LARGE SCALE GENOMIC DNA]</scope>
    <source>
        <strain evidence="8 9">CBS 209.92</strain>
    </source>
</reference>
<dbReference type="PRINTS" id="PR00465">
    <property type="entry name" value="EP450IV"/>
</dbReference>
<keyword evidence="7" id="KW-0503">Monooxygenase</keyword>
<name>A0ABR4FRR0_9EURO</name>
<comment type="similarity">
    <text evidence="2 7">Belongs to the cytochrome P450 family.</text>
</comment>
<accession>A0ABR4FRR0</accession>
<dbReference type="Pfam" id="PF00067">
    <property type="entry name" value="p450"/>
    <property type="match status" value="1"/>
</dbReference>
<dbReference type="SUPFAM" id="SSF48264">
    <property type="entry name" value="Cytochrome P450"/>
    <property type="match status" value="1"/>
</dbReference>
<dbReference type="Proteomes" id="UP001610563">
    <property type="component" value="Unassembled WGS sequence"/>
</dbReference>
<keyword evidence="6 7" id="KW-0408">Iron</keyword>
<proteinExistence type="inferred from homology"/>
<evidence type="ECO:0000313" key="9">
    <source>
        <dbReference type="Proteomes" id="UP001610563"/>
    </source>
</evidence>
<dbReference type="PANTHER" id="PTHR24305:SF166">
    <property type="entry name" value="CYTOCHROME P450 12A4, MITOCHONDRIAL-RELATED"/>
    <property type="match status" value="1"/>
</dbReference>
<comment type="caution">
    <text evidence="8">The sequence shown here is derived from an EMBL/GenBank/DDBJ whole genome shotgun (WGS) entry which is preliminary data.</text>
</comment>
<evidence type="ECO:0000256" key="1">
    <source>
        <dbReference type="ARBA" id="ARBA00001971"/>
    </source>
</evidence>
<dbReference type="InterPro" id="IPR002403">
    <property type="entry name" value="Cyt_P450_E_grp-IV"/>
</dbReference>
<dbReference type="PROSITE" id="PS00086">
    <property type="entry name" value="CYTOCHROME_P450"/>
    <property type="match status" value="1"/>
</dbReference>
<organism evidence="8 9">
    <name type="scientific">Aspergillus keveii</name>
    <dbReference type="NCBI Taxonomy" id="714993"/>
    <lineage>
        <taxon>Eukaryota</taxon>
        <taxon>Fungi</taxon>
        <taxon>Dikarya</taxon>
        <taxon>Ascomycota</taxon>
        <taxon>Pezizomycotina</taxon>
        <taxon>Eurotiomycetes</taxon>
        <taxon>Eurotiomycetidae</taxon>
        <taxon>Eurotiales</taxon>
        <taxon>Aspergillaceae</taxon>
        <taxon>Aspergillus</taxon>
        <taxon>Aspergillus subgen. Nidulantes</taxon>
    </lineage>
</organism>
<evidence type="ECO:0000256" key="3">
    <source>
        <dbReference type="ARBA" id="ARBA00022617"/>
    </source>
</evidence>
<evidence type="ECO:0000256" key="7">
    <source>
        <dbReference type="RuleBase" id="RU000461"/>
    </source>
</evidence>
<sequence length="393" mass="44074">MVDKLIDIAGDDGVAYFWTGPSIVVQLSDLGLVKDLLSKPDELAARESPSVWTPFATFHCVLGGAIPFTHYVELFTADLWGDHFYGAKEGQAEVVKILPAIDDLFEQFSNPAANMKHGIWSLIKHYGYQSTSDYNTTRQFQTLLMQRFNSMTATKGRLATSYLWKLSPEKHATNPCGLSDLAVDMARFNIVGGVQGFRQVIPWVILELCRHTGLYHIVHGELKELCPSGDAEDISFADFQSRAPILDAVINEVLRLYTPVHLTARATMKHLPMTTPSGKTFTIPPGVIVYFSIYHLHTSEALWGPNAKEFNPGRFLKIKESGGSLEGRFMPFGYGPRSCPGFKFAPLTIKIYLVLLLRRYHLELQDLARDITRDGPLLEAAANRFRFTLRPYS</sequence>
<evidence type="ECO:0000256" key="6">
    <source>
        <dbReference type="ARBA" id="ARBA00023004"/>
    </source>
</evidence>
<keyword evidence="3 7" id="KW-0349">Heme</keyword>
<dbReference type="EMBL" id="JBFTWV010000129">
    <property type="protein sequence ID" value="KAL2785944.1"/>
    <property type="molecule type" value="Genomic_DNA"/>
</dbReference>
<comment type="cofactor">
    <cofactor evidence="1">
        <name>heme</name>
        <dbReference type="ChEBI" id="CHEBI:30413"/>
    </cofactor>
</comment>
<evidence type="ECO:0000313" key="8">
    <source>
        <dbReference type="EMBL" id="KAL2785944.1"/>
    </source>
</evidence>
<protein>
    <submittedName>
        <fullName evidence="8">Cytochrome P450</fullName>
    </submittedName>
</protein>
<dbReference type="Gene3D" id="1.10.630.10">
    <property type="entry name" value="Cytochrome P450"/>
    <property type="match status" value="1"/>
</dbReference>
<dbReference type="InterPro" id="IPR001128">
    <property type="entry name" value="Cyt_P450"/>
</dbReference>
<dbReference type="PRINTS" id="PR00385">
    <property type="entry name" value="P450"/>
</dbReference>
<keyword evidence="4 7" id="KW-0479">Metal-binding</keyword>
<dbReference type="InterPro" id="IPR036396">
    <property type="entry name" value="Cyt_P450_sf"/>
</dbReference>
<dbReference type="InterPro" id="IPR017972">
    <property type="entry name" value="Cyt_P450_CS"/>
</dbReference>
<evidence type="ECO:0000256" key="4">
    <source>
        <dbReference type="ARBA" id="ARBA00022723"/>
    </source>
</evidence>
<keyword evidence="9" id="KW-1185">Reference proteome</keyword>
<dbReference type="PANTHER" id="PTHR24305">
    <property type="entry name" value="CYTOCHROME P450"/>
    <property type="match status" value="1"/>
</dbReference>
<evidence type="ECO:0000256" key="2">
    <source>
        <dbReference type="ARBA" id="ARBA00010617"/>
    </source>
</evidence>